<dbReference type="STRING" id="35608.A0A2U1NVS7"/>
<dbReference type="AlphaFoldDB" id="A0A2U1NVS7"/>
<comment type="caution">
    <text evidence="1">The sequence shown here is derived from an EMBL/GenBank/DDBJ whole genome shotgun (WGS) entry which is preliminary data.</text>
</comment>
<evidence type="ECO:0000313" key="1">
    <source>
        <dbReference type="EMBL" id="PWA77588.1"/>
    </source>
</evidence>
<protein>
    <submittedName>
        <fullName evidence="1">Protein ROOT HAIR DEFECTIVE 3</fullName>
    </submittedName>
</protein>
<dbReference type="PANTHER" id="PTHR45923">
    <property type="entry name" value="PROTEIN SEY1"/>
    <property type="match status" value="1"/>
</dbReference>
<accession>A0A2U1NVS7</accession>
<keyword evidence="2" id="KW-1185">Reference proteome</keyword>
<dbReference type="GO" id="GO:0005783">
    <property type="term" value="C:endoplasmic reticulum"/>
    <property type="evidence" value="ECO:0007669"/>
    <property type="project" value="TreeGrafter"/>
</dbReference>
<proteinExistence type="predicted"/>
<organism evidence="1 2">
    <name type="scientific">Artemisia annua</name>
    <name type="common">Sweet wormwood</name>
    <dbReference type="NCBI Taxonomy" id="35608"/>
    <lineage>
        <taxon>Eukaryota</taxon>
        <taxon>Viridiplantae</taxon>
        <taxon>Streptophyta</taxon>
        <taxon>Embryophyta</taxon>
        <taxon>Tracheophyta</taxon>
        <taxon>Spermatophyta</taxon>
        <taxon>Magnoliopsida</taxon>
        <taxon>eudicotyledons</taxon>
        <taxon>Gunneridae</taxon>
        <taxon>Pentapetalae</taxon>
        <taxon>asterids</taxon>
        <taxon>campanulids</taxon>
        <taxon>Asterales</taxon>
        <taxon>Asteraceae</taxon>
        <taxon>Asteroideae</taxon>
        <taxon>Anthemideae</taxon>
        <taxon>Artemisiinae</taxon>
        <taxon>Artemisia</taxon>
    </lineage>
</organism>
<dbReference type="GO" id="GO:0003924">
    <property type="term" value="F:GTPase activity"/>
    <property type="evidence" value="ECO:0007669"/>
    <property type="project" value="TreeGrafter"/>
</dbReference>
<sequence>MLFIAPKDSTYMKKQVQKGCEPSSEVDIRWRLLSCKIAFNDTRVLLSKAVTIFHGGALLPGDHGIWLRIIAILGVKRKLANMFILLLRWSFEEKCAIGLDNFIKRVKLGTCGLSYAFVAIMGPQSGKSTLLNHLFYTNFKEMNAYMGRHENHAEQPSYGTPLHARPLLETPMQVLKLTKYNWSVPGLAWLINIIKQTNMPTSSETVKITEETNSMANETKDDHRIEPLPRLQHANCVVVLSAVKYGDQSVTVKACAGLNGMKLGGRVLTLSSF</sequence>
<gene>
    <name evidence="1" type="ORF">CTI12_AA222200</name>
</gene>
<dbReference type="OrthoDB" id="1903104at2759"/>
<dbReference type="InterPro" id="IPR008803">
    <property type="entry name" value="RHD3/Sey1"/>
</dbReference>
<reference evidence="1 2" key="1">
    <citation type="journal article" date="2018" name="Mol. Plant">
        <title>The genome of Artemisia annua provides insight into the evolution of Asteraceae family and artemisinin biosynthesis.</title>
        <authorList>
            <person name="Shen Q."/>
            <person name="Zhang L."/>
            <person name="Liao Z."/>
            <person name="Wang S."/>
            <person name="Yan T."/>
            <person name="Shi P."/>
            <person name="Liu M."/>
            <person name="Fu X."/>
            <person name="Pan Q."/>
            <person name="Wang Y."/>
            <person name="Lv Z."/>
            <person name="Lu X."/>
            <person name="Zhang F."/>
            <person name="Jiang W."/>
            <person name="Ma Y."/>
            <person name="Chen M."/>
            <person name="Hao X."/>
            <person name="Li L."/>
            <person name="Tang Y."/>
            <person name="Lv G."/>
            <person name="Zhou Y."/>
            <person name="Sun X."/>
            <person name="Brodelius P.E."/>
            <person name="Rose J.K.C."/>
            <person name="Tang K."/>
        </authorList>
    </citation>
    <scope>NUCLEOTIDE SEQUENCE [LARGE SCALE GENOMIC DNA]</scope>
    <source>
        <strain evidence="2">cv. Huhao1</strain>
        <tissue evidence="1">Leaf</tissue>
    </source>
</reference>
<dbReference type="PANTHER" id="PTHR45923:SF2">
    <property type="entry name" value="PROTEIN SEY1"/>
    <property type="match status" value="1"/>
</dbReference>
<dbReference type="Proteomes" id="UP000245207">
    <property type="component" value="Unassembled WGS sequence"/>
</dbReference>
<name>A0A2U1NVS7_ARTAN</name>
<dbReference type="EMBL" id="PKPP01002104">
    <property type="protein sequence ID" value="PWA77588.1"/>
    <property type="molecule type" value="Genomic_DNA"/>
</dbReference>
<evidence type="ECO:0000313" key="2">
    <source>
        <dbReference type="Proteomes" id="UP000245207"/>
    </source>
</evidence>
<dbReference type="GO" id="GO:0016320">
    <property type="term" value="P:endoplasmic reticulum membrane fusion"/>
    <property type="evidence" value="ECO:0007669"/>
    <property type="project" value="TreeGrafter"/>
</dbReference>